<organism evidence="5 6">
    <name type="scientific">Gossypium stocksii</name>
    <dbReference type="NCBI Taxonomy" id="47602"/>
    <lineage>
        <taxon>Eukaryota</taxon>
        <taxon>Viridiplantae</taxon>
        <taxon>Streptophyta</taxon>
        <taxon>Embryophyta</taxon>
        <taxon>Tracheophyta</taxon>
        <taxon>Spermatophyta</taxon>
        <taxon>Magnoliopsida</taxon>
        <taxon>eudicotyledons</taxon>
        <taxon>Gunneridae</taxon>
        <taxon>Pentapetalae</taxon>
        <taxon>rosids</taxon>
        <taxon>malvids</taxon>
        <taxon>Malvales</taxon>
        <taxon>Malvaceae</taxon>
        <taxon>Malvoideae</taxon>
        <taxon>Gossypium</taxon>
    </lineage>
</organism>
<dbReference type="SUPFAM" id="SSF52058">
    <property type="entry name" value="L domain-like"/>
    <property type="match status" value="1"/>
</dbReference>
<dbReference type="Pfam" id="PF23559">
    <property type="entry name" value="WHD_DRP"/>
    <property type="match status" value="1"/>
</dbReference>
<keyword evidence="2" id="KW-0611">Plant defense</keyword>
<name>A0A9D3UYC7_9ROSI</name>
<evidence type="ECO:0000313" key="6">
    <source>
        <dbReference type="Proteomes" id="UP000828251"/>
    </source>
</evidence>
<evidence type="ECO:0000256" key="2">
    <source>
        <dbReference type="ARBA" id="ARBA00022821"/>
    </source>
</evidence>
<dbReference type="GO" id="GO:0006952">
    <property type="term" value="P:defense response"/>
    <property type="evidence" value="ECO:0007669"/>
    <property type="project" value="UniProtKB-KW"/>
</dbReference>
<dbReference type="Proteomes" id="UP000828251">
    <property type="component" value="Unassembled WGS sequence"/>
</dbReference>
<dbReference type="PANTHER" id="PTHR36766">
    <property type="entry name" value="PLANT BROAD-SPECTRUM MILDEW RESISTANCE PROTEIN RPW8"/>
    <property type="match status" value="1"/>
</dbReference>
<evidence type="ECO:0000259" key="3">
    <source>
        <dbReference type="Pfam" id="PF23559"/>
    </source>
</evidence>
<reference evidence="5" key="1">
    <citation type="journal article" date="2021" name="Plant Biotechnol. J.">
        <title>Multi-omics assisted identification of the key and species-specific regulatory components of drought-tolerant mechanisms in Gossypium stocksii.</title>
        <authorList>
            <person name="Yu D."/>
            <person name="Ke L."/>
            <person name="Zhang D."/>
            <person name="Wu Y."/>
            <person name="Sun Y."/>
            <person name="Mei J."/>
            <person name="Sun J."/>
            <person name="Sun Y."/>
        </authorList>
    </citation>
    <scope>NUCLEOTIDE SEQUENCE</scope>
    <source>
        <tissue evidence="5">Leaf</tissue>
    </source>
</reference>
<dbReference type="OrthoDB" id="995856at2759"/>
<dbReference type="AlphaFoldDB" id="A0A9D3UYC7"/>
<comment type="caution">
    <text evidence="5">The sequence shown here is derived from an EMBL/GenBank/DDBJ whole genome shotgun (WGS) entry which is preliminary data.</text>
</comment>
<dbReference type="InterPro" id="IPR032675">
    <property type="entry name" value="LRR_dom_sf"/>
</dbReference>
<proteinExistence type="predicted"/>
<evidence type="ECO:0000256" key="1">
    <source>
        <dbReference type="ARBA" id="ARBA00022737"/>
    </source>
</evidence>
<sequence length="158" mass="18231">MAEGLLELPNDHGDVEERGDDYFEDIRLRSFFQQSNGKKSNFVMHDLISDLAKSIVGGFICRLEDSHGSYEIIERTRHLSNVQKYYDVRQKFQSLPKAKRLRAFLNVKSSSYCYVSNVLMNDLLMKSSLRLLSLAGYKNINELPEDIGSLKHLRNLNL</sequence>
<dbReference type="EMBL" id="JAIQCV010000009">
    <property type="protein sequence ID" value="KAH1064383.1"/>
    <property type="molecule type" value="Genomic_DNA"/>
</dbReference>
<dbReference type="PANTHER" id="PTHR36766:SF40">
    <property type="entry name" value="DISEASE RESISTANCE PROTEIN RGA3"/>
    <property type="match status" value="1"/>
</dbReference>
<keyword evidence="1" id="KW-0677">Repeat</keyword>
<gene>
    <name evidence="4" type="ORF">J1N35_029370</name>
    <name evidence="5" type="ORF">J1N35_029663</name>
</gene>
<evidence type="ECO:0000313" key="4">
    <source>
        <dbReference type="EMBL" id="KAH1064383.1"/>
    </source>
</evidence>
<dbReference type="Gene3D" id="3.80.10.10">
    <property type="entry name" value="Ribonuclease Inhibitor"/>
    <property type="match status" value="1"/>
</dbReference>
<protein>
    <recommendedName>
        <fullName evidence="3">Disease resistance protein winged helix domain-containing protein</fullName>
    </recommendedName>
</protein>
<accession>A0A9D3UYC7</accession>
<dbReference type="InterPro" id="IPR058922">
    <property type="entry name" value="WHD_DRP"/>
</dbReference>
<keyword evidence="6" id="KW-1185">Reference proteome</keyword>
<dbReference type="EMBL" id="JAIQCV010000009">
    <property type="protein sequence ID" value="KAH1064676.1"/>
    <property type="molecule type" value="Genomic_DNA"/>
</dbReference>
<feature type="domain" description="Disease resistance protein winged helix" evidence="3">
    <location>
        <begin position="1"/>
        <end position="52"/>
    </location>
</feature>
<evidence type="ECO:0000313" key="5">
    <source>
        <dbReference type="EMBL" id="KAH1064676.1"/>
    </source>
</evidence>